<dbReference type="STRING" id="218821.SAMN05421837_1206"/>
<dbReference type="PANTHER" id="PTHR47506:SF1">
    <property type="entry name" value="HTH-TYPE TRANSCRIPTIONAL REGULATOR YJDC"/>
    <property type="match status" value="1"/>
</dbReference>
<dbReference type="EMBL" id="FNUJ01000020">
    <property type="protein sequence ID" value="SEF38282.1"/>
    <property type="molecule type" value="Genomic_DNA"/>
</dbReference>
<evidence type="ECO:0000256" key="4">
    <source>
        <dbReference type="PROSITE-ProRule" id="PRU00335"/>
    </source>
</evidence>
<accession>A0A1H5RIU3</accession>
<protein>
    <submittedName>
        <fullName evidence="6">DNA-binding transcriptional regulator YbjK</fullName>
    </submittedName>
</protein>
<reference evidence="7" key="1">
    <citation type="submission" date="2016-10" db="EMBL/GenBank/DDBJ databases">
        <authorList>
            <person name="Varghese N."/>
            <person name="Submissions S."/>
        </authorList>
    </citation>
    <scope>NUCLEOTIDE SEQUENCE [LARGE SCALE GENOMIC DNA]</scope>
    <source>
        <strain evidence="7">DSM 44654</strain>
    </source>
</reference>
<evidence type="ECO:0000259" key="5">
    <source>
        <dbReference type="PROSITE" id="PS50977"/>
    </source>
</evidence>
<evidence type="ECO:0000256" key="2">
    <source>
        <dbReference type="ARBA" id="ARBA00023125"/>
    </source>
</evidence>
<dbReference type="SUPFAM" id="SSF48498">
    <property type="entry name" value="Tetracyclin repressor-like, C-terminal domain"/>
    <property type="match status" value="1"/>
</dbReference>
<dbReference type="PANTHER" id="PTHR47506">
    <property type="entry name" value="TRANSCRIPTIONAL REGULATORY PROTEIN"/>
    <property type="match status" value="1"/>
</dbReference>
<organism evidence="6 7">
    <name type="scientific">Amycolatopsis pretoriensis</name>
    <dbReference type="NCBI Taxonomy" id="218821"/>
    <lineage>
        <taxon>Bacteria</taxon>
        <taxon>Bacillati</taxon>
        <taxon>Actinomycetota</taxon>
        <taxon>Actinomycetes</taxon>
        <taxon>Pseudonocardiales</taxon>
        <taxon>Pseudonocardiaceae</taxon>
        <taxon>Amycolatopsis</taxon>
    </lineage>
</organism>
<sequence length="216" mass="22698">MGTGRNSSSRDTKQKLVDGVLEIIRHQGITAVSARSVATAAGANQALIFYHFGSVEELIAQACIIATEARVSLYRERFAAVNSVGDLLELGREIRVAERAEGNLAVLAQTLAGAQGSERLSQATREGLEKWITEVRTALERVLAGSPLADLADPAGLAHAVSSGFLGLSLFETVDPDGAEQAIAALEQLAVLVDVLDGLGPVATRAVRAKLRKSLS</sequence>
<keyword evidence="7" id="KW-1185">Reference proteome</keyword>
<dbReference type="Proteomes" id="UP000198878">
    <property type="component" value="Unassembled WGS sequence"/>
</dbReference>
<dbReference type="InterPro" id="IPR001647">
    <property type="entry name" value="HTH_TetR"/>
</dbReference>
<keyword evidence="2 4" id="KW-0238">DNA-binding</keyword>
<proteinExistence type="predicted"/>
<dbReference type="PRINTS" id="PR00455">
    <property type="entry name" value="HTHTETR"/>
</dbReference>
<dbReference type="Gene3D" id="1.10.357.10">
    <property type="entry name" value="Tetracycline Repressor, domain 2"/>
    <property type="match status" value="1"/>
</dbReference>
<dbReference type="InterPro" id="IPR036271">
    <property type="entry name" value="Tet_transcr_reg_TetR-rel_C_sf"/>
</dbReference>
<dbReference type="SUPFAM" id="SSF46689">
    <property type="entry name" value="Homeodomain-like"/>
    <property type="match status" value="1"/>
</dbReference>
<feature type="DNA-binding region" description="H-T-H motif" evidence="4">
    <location>
        <begin position="33"/>
        <end position="52"/>
    </location>
</feature>
<dbReference type="RefSeq" id="WP_086681032.1">
    <property type="nucleotide sequence ID" value="NZ_FNUJ01000020.1"/>
</dbReference>
<gene>
    <name evidence="6" type="ORF">SAMN05421837_1206</name>
</gene>
<keyword evidence="1" id="KW-0805">Transcription regulation</keyword>
<dbReference type="PROSITE" id="PS50977">
    <property type="entry name" value="HTH_TETR_2"/>
    <property type="match status" value="1"/>
</dbReference>
<evidence type="ECO:0000256" key="3">
    <source>
        <dbReference type="ARBA" id="ARBA00023163"/>
    </source>
</evidence>
<dbReference type="OrthoDB" id="3474596at2"/>
<dbReference type="Pfam" id="PF00440">
    <property type="entry name" value="TetR_N"/>
    <property type="match status" value="1"/>
</dbReference>
<evidence type="ECO:0000313" key="7">
    <source>
        <dbReference type="Proteomes" id="UP000198878"/>
    </source>
</evidence>
<feature type="domain" description="HTH tetR-type" evidence="5">
    <location>
        <begin position="10"/>
        <end position="70"/>
    </location>
</feature>
<keyword evidence="3" id="KW-0804">Transcription</keyword>
<dbReference type="InterPro" id="IPR009057">
    <property type="entry name" value="Homeodomain-like_sf"/>
</dbReference>
<name>A0A1H5RIU3_9PSEU</name>
<dbReference type="GO" id="GO:0003677">
    <property type="term" value="F:DNA binding"/>
    <property type="evidence" value="ECO:0007669"/>
    <property type="project" value="UniProtKB-UniRule"/>
</dbReference>
<evidence type="ECO:0000256" key="1">
    <source>
        <dbReference type="ARBA" id="ARBA00023015"/>
    </source>
</evidence>
<dbReference type="AlphaFoldDB" id="A0A1H5RIU3"/>
<evidence type="ECO:0000313" key="6">
    <source>
        <dbReference type="EMBL" id="SEF38282.1"/>
    </source>
</evidence>